<evidence type="ECO:0000256" key="5">
    <source>
        <dbReference type="ARBA" id="ARBA00022737"/>
    </source>
</evidence>
<dbReference type="InterPro" id="IPR024111">
    <property type="entry name" value="PEX5/PEX5L"/>
</dbReference>
<dbReference type="SMART" id="SM00028">
    <property type="entry name" value="TPR"/>
    <property type="match status" value="2"/>
</dbReference>
<dbReference type="PROSITE" id="PS50293">
    <property type="entry name" value="TPR_REGION"/>
    <property type="match status" value="1"/>
</dbReference>
<evidence type="ECO:0000256" key="1">
    <source>
        <dbReference type="ARBA" id="ARBA00004275"/>
    </source>
</evidence>
<reference evidence="9" key="1">
    <citation type="journal article" date="2018" name="Genome Biol. Evol.">
        <title>Nephromyces encodes a urate metabolism pathway and predicted peroxisomes, demonstrating these are not ancient losses of apicomplexans.</title>
        <authorList>
            <person name="Paight C."/>
            <person name="Slamovits C.H."/>
            <person name="Saffo M.B."/>
            <person name="Lane C.E."/>
        </authorList>
    </citation>
    <scope>NUCLEOTIDE SEQUENCE</scope>
    <source>
        <strain evidence="9">Neph174</strain>
    </source>
</reference>
<feature type="repeat" description="TPR" evidence="8">
    <location>
        <begin position="36"/>
        <end position="69"/>
    </location>
</feature>
<dbReference type="GO" id="GO:0005829">
    <property type="term" value="C:cytosol"/>
    <property type="evidence" value="ECO:0007669"/>
    <property type="project" value="TreeGrafter"/>
</dbReference>
<dbReference type="Gene3D" id="1.25.40.10">
    <property type="entry name" value="Tetratricopeptide repeat domain"/>
    <property type="match status" value="1"/>
</dbReference>
<dbReference type="SUPFAM" id="SSF48452">
    <property type="entry name" value="TPR-like"/>
    <property type="match status" value="1"/>
</dbReference>
<evidence type="ECO:0000256" key="8">
    <source>
        <dbReference type="PROSITE-ProRule" id="PRU00339"/>
    </source>
</evidence>
<dbReference type="PROSITE" id="PS50005">
    <property type="entry name" value="TPR"/>
    <property type="match status" value="2"/>
</dbReference>
<comment type="similarity">
    <text evidence="3">Belongs to the peroxisomal targeting signal receptor family.</text>
</comment>
<name>A0A3S5HLV3_9APIC</name>
<evidence type="ECO:0000256" key="3">
    <source>
        <dbReference type="ARBA" id="ARBA00005348"/>
    </source>
</evidence>
<evidence type="ECO:0000256" key="7">
    <source>
        <dbReference type="ARBA" id="ARBA00023140"/>
    </source>
</evidence>
<dbReference type="EMBL" id="MK265943">
    <property type="protein sequence ID" value="AZL94395.1"/>
    <property type="molecule type" value="mRNA"/>
</dbReference>
<dbReference type="Pfam" id="PF00515">
    <property type="entry name" value="TPR_1"/>
    <property type="match status" value="1"/>
</dbReference>
<evidence type="ECO:0000256" key="4">
    <source>
        <dbReference type="ARBA" id="ARBA00022490"/>
    </source>
</evidence>
<comment type="subcellular location">
    <subcellularLocation>
        <location evidence="2">Cytoplasm</location>
    </subcellularLocation>
    <subcellularLocation>
        <location evidence="1">Peroxisome</location>
    </subcellularLocation>
</comment>
<proteinExistence type="evidence at transcript level"/>
<keyword evidence="5" id="KW-0677">Repeat</keyword>
<accession>A0A3S5HLV3</accession>
<dbReference type="InterPro" id="IPR019734">
    <property type="entry name" value="TPR_rpt"/>
</dbReference>
<dbReference type="InterPro" id="IPR011990">
    <property type="entry name" value="TPR-like_helical_dom_sf"/>
</dbReference>
<dbReference type="PANTHER" id="PTHR10130">
    <property type="entry name" value="PEROXISOMAL TARGETING SIGNAL 1 RECEPTOR PEX5"/>
    <property type="match status" value="1"/>
</dbReference>
<protein>
    <submittedName>
        <fullName evidence="9">Peroxisomal biogenesis factor 5</fullName>
    </submittedName>
</protein>
<evidence type="ECO:0000313" key="9">
    <source>
        <dbReference type="EMBL" id="AZL94395.1"/>
    </source>
</evidence>
<dbReference type="PANTHER" id="PTHR10130:SF0">
    <property type="entry name" value="GH08708P"/>
    <property type="match status" value="1"/>
</dbReference>
<evidence type="ECO:0000256" key="2">
    <source>
        <dbReference type="ARBA" id="ARBA00004496"/>
    </source>
</evidence>
<dbReference type="AlphaFoldDB" id="A0A3S5HLV3"/>
<keyword evidence="6 8" id="KW-0802">TPR repeat</keyword>
<sequence length="148" mass="16730">MSLLWNKIGATTANFGYSNAAIHAYEEAIKTRPNYPRVWANLGIAHSNLGDHQKAISSYATSLSLNPNAEHIWHYIRLAAVSLEWSDMIEAANMKSLEHVRELLPTYEIYTSEDLPPPLIQTREDAEDALLNIRSHILYNSTYGEPYA</sequence>
<keyword evidence="7" id="KW-0576">Peroxisome</keyword>
<dbReference type="Pfam" id="PF13181">
    <property type="entry name" value="TPR_8"/>
    <property type="match status" value="1"/>
</dbReference>
<dbReference type="GO" id="GO:0016560">
    <property type="term" value="P:protein import into peroxisome matrix, docking"/>
    <property type="evidence" value="ECO:0007669"/>
    <property type="project" value="TreeGrafter"/>
</dbReference>
<evidence type="ECO:0000256" key="6">
    <source>
        <dbReference type="ARBA" id="ARBA00022803"/>
    </source>
</evidence>
<organism evidence="9">
    <name type="scientific">Nephromyces sp. MMRI</name>
    <dbReference type="NCBI Taxonomy" id="2496275"/>
    <lineage>
        <taxon>Eukaryota</taxon>
        <taxon>Sar</taxon>
        <taxon>Alveolata</taxon>
        <taxon>Apicomplexa</taxon>
        <taxon>Aconoidasida</taxon>
        <taxon>Nephromycida</taxon>
        <taxon>Nephromyces</taxon>
    </lineage>
</organism>
<dbReference type="GO" id="GO:0005778">
    <property type="term" value="C:peroxisomal membrane"/>
    <property type="evidence" value="ECO:0007669"/>
    <property type="project" value="TreeGrafter"/>
</dbReference>
<keyword evidence="4" id="KW-0963">Cytoplasm</keyword>
<feature type="repeat" description="TPR" evidence="8">
    <location>
        <begin position="2"/>
        <end position="35"/>
    </location>
</feature>
<dbReference type="GO" id="GO:0005052">
    <property type="term" value="F:peroxisome matrix targeting signal-1 binding"/>
    <property type="evidence" value="ECO:0007669"/>
    <property type="project" value="TreeGrafter"/>
</dbReference>